<dbReference type="RefSeq" id="WP_135480215.1">
    <property type="nucleotide sequence ID" value="NZ_SIJK02000049.1"/>
</dbReference>
<organism evidence="2 3">
    <name type="scientific">Candidatus Chloroploca mongolica</name>
    <dbReference type="NCBI Taxonomy" id="2528176"/>
    <lineage>
        <taxon>Bacteria</taxon>
        <taxon>Bacillati</taxon>
        <taxon>Chloroflexota</taxon>
        <taxon>Chloroflexia</taxon>
        <taxon>Chloroflexales</taxon>
        <taxon>Chloroflexineae</taxon>
        <taxon>Oscillochloridaceae</taxon>
        <taxon>Candidatus Chloroploca</taxon>
    </lineage>
</organism>
<proteinExistence type="predicted"/>
<feature type="domain" description="PIN" evidence="1">
    <location>
        <begin position="5"/>
        <end position="132"/>
    </location>
</feature>
<evidence type="ECO:0000259" key="1">
    <source>
        <dbReference type="Pfam" id="PF01850"/>
    </source>
</evidence>
<keyword evidence="3" id="KW-1185">Reference proteome</keyword>
<gene>
    <name evidence="2" type="ORF">EYB53_019725</name>
</gene>
<dbReference type="Proteomes" id="UP001193081">
    <property type="component" value="Unassembled WGS sequence"/>
</dbReference>
<dbReference type="PANTHER" id="PTHR42188">
    <property type="entry name" value="23S RRNA-SPECIFIC ENDONUCLEASE VAPC20"/>
    <property type="match status" value="1"/>
</dbReference>
<evidence type="ECO:0000313" key="2">
    <source>
        <dbReference type="EMBL" id="MBP1467956.1"/>
    </source>
</evidence>
<dbReference type="Pfam" id="PF01850">
    <property type="entry name" value="PIN"/>
    <property type="match status" value="1"/>
</dbReference>
<reference evidence="2 3" key="1">
    <citation type="submission" date="2021-03" db="EMBL/GenBank/DDBJ databases">
        <authorList>
            <person name="Grouzdev D.S."/>
        </authorList>
    </citation>
    <scope>NUCLEOTIDE SEQUENCE [LARGE SCALE GENOMIC DNA]</scope>
    <source>
        <strain evidence="2 3">M50-1</strain>
    </source>
</reference>
<comment type="caution">
    <text evidence="2">The sequence shown here is derived from an EMBL/GenBank/DDBJ whole genome shotgun (WGS) entry which is preliminary data.</text>
</comment>
<dbReference type="InterPro" id="IPR002716">
    <property type="entry name" value="PIN_dom"/>
</dbReference>
<dbReference type="PANTHER" id="PTHR42188:SF1">
    <property type="entry name" value="23S RRNA-SPECIFIC ENDONUCLEASE VAPC20"/>
    <property type="match status" value="1"/>
</dbReference>
<protein>
    <submittedName>
        <fullName evidence="2">Type II toxin-antitoxin system VapC family toxin</fullName>
    </submittedName>
</protein>
<dbReference type="InterPro" id="IPR029060">
    <property type="entry name" value="PIN-like_dom_sf"/>
</dbReference>
<name>A0ABS4DEU5_9CHLR</name>
<sequence length="138" mass="15426">MNHEVFLDTAYAIALANVRDALHPKAVQVAQDLRAQQTKLVTTRAVLLEIGNALASQRFRTAAVQLLDALEADPTVGIVPLTNDLYAQALILYRSRMDKEWGLVDCLSFVVMRERMLTEALTTDQHFEQAGFQALLRT</sequence>
<accession>A0ABS4DEU5</accession>
<dbReference type="InterPro" id="IPR039018">
    <property type="entry name" value="VapC20-like"/>
</dbReference>
<dbReference type="EMBL" id="SIJK02000049">
    <property type="protein sequence ID" value="MBP1467956.1"/>
    <property type="molecule type" value="Genomic_DNA"/>
</dbReference>
<evidence type="ECO:0000313" key="3">
    <source>
        <dbReference type="Proteomes" id="UP001193081"/>
    </source>
</evidence>
<dbReference type="Gene3D" id="3.40.50.1010">
    <property type="entry name" value="5'-nuclease"/>
    <property type="match status" value="1"/>
</dbReference>
<dbReference type="SUPFAM" id="SSF88723">
    <property type="entry name" value="PIN domain-like"/>
    <property type="match status" value="1"/>
</dbReference>